<dbReference type="RefSeq" id="WP_123039462.1">
    <property type="nucleotide sequence ID" value="NZ_CP033433.1"/>
</dbReference>
<dbReference type="Proteomes" id="UP000269097">
    <property type="component" value="Chromosome"/>
</dbReference>
<feature type="transmembrane region" description="Helical" evidence="1">
    <location>
        <begin position="532"/>
        <end position="550"/>
    </location>
</feature>
<feature type="transmembrane region" description="Helical" evidence="1">
    <location>
        <begin position="12"/>
        <end position="34"/>
    </location>
</feature>
<keyword evidence="3" id="KW-0482">Metalloprotease</keyword>
<feature type="transmembrane region" description="Helical" evidence="1">
    <location>
        <begin position="457"/>
        <end position="479"/>
    </location>
</feature>
<dbReference type="KEGG" id="coh:EAV92_01610"/>
<reference evidence="3 4" key="1">
    <citation type="submission" date="2018-10" db="EMBL/GenBank/DDBJ databases">
        <title>Genome Sequence of Cohnella sp.</title>
        <authorList>
            <person name="Srinivasan S."/>
            <person name="Kim M.K."/>
        </authorList>
    </citation>
    <scope>NUCLEOTIDE SEQUENCE [LARGE SCALE GENOMIC DNA]</scope>
    <source>
        <strain evidence="3 4">18JY8-7</strain>
    </source>
</reference>
<feature type="transmembrane region" description="Helical" evidence="1">
    <location>
        <begin position="243"/>
        <end position="262"/>
    </location>
</feature>
<feature type="transmembrane region" description="Helical" evidence="1">
    <location>
        <begin position="274"/>
        <end position="291"/>
    </location>
</feature>
<keyword evidence="1" id="KW-1133">Transmembrane helix</keyword>
<keyword evidence="1" id="KW-0812">Transmembrane</keyword>
<organism evidence="3 4">
    <name type="scientific">Cohnella candidum</name>
    <dbReference type="NCBI Taxonomy" id="2674991"/>
    <lineage>
        <taxon>Bacteria</taxon>
        <taxon>Bacillati</taxon>
        <taxon>Bacillota</taxon>
        <taxon>Bacilli</taxon>
        <taxon>Bacillales</taxon>
        <taxon>Paenibacillaceae</taxon>
        <taxon>Cohnella</taxon>
    </lineage>
</organism>
<dbReference type="GO" id="GO:0004175">
    <property type="term" value="F:endopeptidase activity"/>
    <property type="evidence" value="ECO:0007669"/>
    <property type="project" value="UniProtKB-ARBA"/>
</dbReference>
<feature type="domain" description="CAAX prenyl protease 2/Lysostaphin resistance protein A-like" evidence="2">
    <location>
        <begin position="405"/>
        <end position="516"/>
    </location>
</feature>
<dbReference type="Pfam" id="PF02517">
    <property type="entry name" value="Rce1-like"/>
    <property type="match status" value="1"/>
</dbReference>
<protein>
    <submittedName>
        <fullName evidence="3">CPBP family intramembrane metalloprotease</fullName>
    </submittedName>
</protein>
<accession>A0A3G3JT50</accession>
<proteinExistence type="predicted"/>
<feature type="transmembrane region" description="Helical" evidence="1">
    <location>
        <begin position="370"/>
        <end position="389"/>
    </location>
</feature>
<dbReference type="GO" id="GO:0006508">
    <property type="term" value="P:proteolysis"/>
    <property type="evidence" value="ECO:0007669"/>
    <property type="project" value="UniProtKB-KW"/>
</dbReference>
<dbReference type="GO" id="GO:0008237">
    <property type="term" value="F:metallopeptidase activity"/>
    <property type="evidence" value="ECO:0007669"/>
    <property type="project" value="UniProtKB-KW"/>
</dbReference>
<keyword evidence="1" id="KW-0472">Membrane</keyword>
<feature type="transmembrane region" description="Helical" evidence="1">
    <location>
        <begin position="311"/>
        <end position="333"/>
    </location>
</feature>
<keyword evidence="3" id="KW-0378">Hydrolase</keyword>
<keyword evidence="3" id="KW-0645">Protease</keyword>
<dbReference type="EMBL" id="CP033433">
    <property type="protein sequence ID" value="AYQ71398.1"/>
    <property type="molecule type" value="Genomic_DNA"/>
</dbReference>
<evidence type="ECO:0000313" key="4">
    <source>
        <dbReference type="Proteomes" id="UP000269097"/>
    </source>
</evidence>
<sequence>MRRIGQKSANPLWGWAAGIGLVVFLFIQVFPLLWNRDAGNALSRGAAEQAAVKIAAERFGIAGEPTGLDLTHLSDSDTVGYFSKYGLLDEYKKEWSDRHPTDVYRADLRYGEERLTLYLQMETGQLVGWQDSRAAASAAANEDPKSGAERALAYAAFWGEKPGDWEWNGEPADVSGTYTFLSRKAGLSDARLALKVAAPSGFNAASSAVPPWRDGKVSYEIRIPQSFTDYMAGQTKLAVKLNALGFVVPQLVLLIMAIIYSASRREYTTFRRGIGLAVAFLAMYTSFYLNMQPAFRAGLLQEGQNADSSAIHAILITNFIVLAGMALFTYLSAVGGDGLWRSMGKPLWPRWREPGFGQAVMSGMKTGYPLAFLLLGVQSVILVGLENGIGMFQASDASQSSYNMTFPWLLLLLAWCAGISEELQSRLFGIGLFRSWLLGGARRLLGREPSPRASTVLTAVAMFPPGLFWAFGHVGYAVYPAYSRLIELIIMAFLFGWFLLRFGFLAVLFAHIVLDSVLMGVQLAFDGLPGDAAASMIGFILPAAVAYAVFRVHRRWNKSG</sequence>
<dbReference type="GO" id="GO:0080120">
    <property type="term" value="P:CAAX-box protein maturation"/>
    <property type="evidence" value="ECO:0007669"/>
    <property type="project" value="UniProtKB-ARBA"/>
</dbReference>
<name>A0A3G3JT50_9BACL</name>
<evidence type="ECO:0000259" key="2">
    <source>
        <dbReference type="Pfam" id="PF02517"/>
    </source>
</evidence>
<evidence type="ECO:0000256" key="1">
    <source>
        <dbReference type="SAM" id="Phobius"/>
    </source>
</evidence>
<gene>
    <name evidence="3" type="ORF">EAV92_01610</name>
</gene>
<dbReference type="AlphaFoldDB" id="A0A3G3JT50"/>
<dbReference type="InterPro" id="IPR003675">
    <property type="entry name" value="Rce1/LyrA-like_dom"/>
</dbReference>
<evidence type="ECO:0000313" key="3">
    <source>
        <dbReference type="EMBL" id="AYQ71398.1"/>
    </source>
</evidence>
<keyword evidence="4" id="KW-1185">Reference proteome</keyword>
<feature type="transmembrane region" description="Helical" evidence="1">
    <location>
        <begin position="488"/>
        <end position="512"/>
    </location>
</feature>